<dbReference type="EMBL" id="PVTD01000002">
    <property type="protein sequence ID" value="PRY25371.1"/>
    <property type="molecule type" value="Genomic_DNA"/>
</dbReference>
<protein>
    <submittedName>
        <fullName evidence="2">Uncharacterized protein</fullName>
    </submittedName>
</protein>
<evidence type="ECO:0000256" key="1">
    <source>
        <dbReference type="SAM" id="Phobius"/>
    </source>
</evidence>
<evidence type="ECO:0000313" key="2">
    <source>
        <dbReference type="EMBL" id="PRY25371.1"/>
    </source>
</evidence>
<dbReference type="Proteomes" id="UP000239480">
    <property type="component" value="Unassembled WGS sequence"/>
</dbReference>
<dbReference type="RefSeq" id="WP_106204272.1">
    <property type="nucleotide sequence ID" value="NZ_PVTD01000002.1"/>
</dbReference>
<reference evidence="2 3" key="1">
    <citation type="submission" date="2018-03" db="EMBL/GenBank/DDBJ databases">
        <title>Genomic Encyclopedia of Archaeal and Bacterial Type Strains, Phase II (KMG-II): from individual species to whole genera.</title>
        <authorList>
            <person name="Goeker M."/>
        </authorList>
    </citation>
    <scope>NUCLEOTIDE SEQUENCE [LARGE SCALE GENOMIC DNA]</scope>
    <source>
        <strain evidence="2 3">DSM 29328</strain>
    </source>
</reference>
<name>A0A2T0RW17_9RHOB</name>
<dbReference type="AlphaFoldDB" id="A0A2T0RW17"/>
<feature type="transmembrane region" description="Helical" evidence="1">
    <location>
        <begin position="49"/>
        <end position="68"/>
    </location>
</feature>
<evidence type="ECO:0000313" key="3">
    <source>
        <dbReference type="Proteomes" id="UP000239480"/>
    </source>
</evidence>
<dbReference type="OrthoDB" id="7877166at2"/>
<keyword evidence="1" id="KW-0472">Membrane</keyword>
<keyword evidence="1" id="KW-1133">Transmembrane helix</keyword>
<accession>A0A2T0RW17</accession>
<keyword evidence="1" id="KW-0812">Transmembrane</keyword>
<gene>
    <name evidence="2" type="ORF">CLV78_102549</name>
</gene>
<sequence length="69" mass="7093">MHILLSLVLALAVMIALVFGIVFLGVSLAGSAGKAVQHGPMKSGLVPRIAFVLLWVLIFGTSFGMIGAA</sequence>
<feature type="transmembrane region" description="Helical" evidence="1">
    <location>
        <begin position="7"/>
        <end position="29"/>
    </location>
</feature>
<proteinExistence type="predicted"/>
<organism evidence="2 3">
    <name type="scientific">Aliiruegeria haliotis</name>
    <dbReference type="NCBI Taxonomy" id="1280846"/>
    <lineage>
        <taxon>Bacteria</taxon>
        <taxon>Pseudomonadati</taxon>
        <taxon>Pseudomonadota</taxon>
        <taxon>Alphaproteobacteria</taxon>
        <taxon>Rhodobacterales</taxon>
        <taxon>Roseobacteraceae</taxon>
        <taxon>Aliiruegeria</taxon>
    </lineage>
</organism>
<keyword evidence="3" id="KW-1185">Reference proteome</keyword>
<comment type="caution">
    <text evidence="2">The sequence shown here is derived from an EMBL/GenBank/DDBJ whole genome shotgun (WGS) entry which is preliminary data.</text>
</comment>